<dbReference type="EMBL" id="CP032452">
    <property type="protein sequence ID" value="QEZ68015.1"/>
    <property type="molecule type" value="Genomic_DNA"/>
</dbReference>
<keyword evidence="1" id="KW-0805">Transcription regulation</keyword>
<sequence>MKTKEELLVEENIKLVHFVINKRYKTIIQKINYLGLYEDFYQEGCIGLFKAVKAFDESKGFKFSTFGFRWIDLQLRSFVGKYMPKHYNDNLVSMDKKINKGDKMEITLKDAIYSYDEYNGLYSDLKKFAKTTKVKDIDAIIDLSVDGLSQNEIAKVIGVSQPEVSRRIKRFKTEFEIYASLGELVRINKVS</sequence>
<dbReference type="PANTHER" id="PTHR30385">
    <property type="entry name" value="SIGMA FACTOR F FLAGELLAR"/>
    <property type="match status" value="1"/>
</dbReference>
<evidence type="ECO:0000313" key="7">
    <source>
        <dbReference type="Proteomes" id="UP000326961"/>
    </source>
</evidence>
<dbReference type="Gene3D" id="1.10.10.60">
    <property type="entry name" value="Homeodomain-like"/>
    <property type="match status" value="1"/>
</dbReference>
<dbReference type="InterPro" id="IPR007627">
    <property type="entry name" value="RNA_pol_sigma70_r2"/>
</dbReference>
<dbReference type="Pfam" id="PF13412">
    <property type="entry name" value="HTH_24"/>
    <property type="match status" value="1"/>
</dbReference>
<dbReference type="GO" id="GO:0006352">
    <property type="term" value="P:DNA-templated transcription initiation"/>
    <property type="evidence" value="ECO:0007669"/>
    <property type="project" value="InterPro"/>
</dbReference>
<gene>
    <name evidence="6" type="ORF">D4A35_03335</name>
</gene>
<evidence type="ECO:0000256" key="4">
    <source>
        <dbReference type="ARBA" id="ARBA00023163"/>
    </source>
</evidence>
<dbReference type="InterPro" id="IPR013325">
    <property type="entry name" value="RNA_pol_sigma_r2"/>
</dbReference>
<dbReference type="Proteomes" id="UP000326961">
    <property type="component" value="Chromosome"/>
</dbReference>
<evidence type="ECO:0000313" key="6">
    <source>
        <dbReference type="EMBL" id="QEZ68015.1"/>
    </source>
</evidence>
<evidence type="ECO:0000256" key="2">
    <source>
        <dbReference type="ARBA" id="ARBA00023082"/>
    </source>
</evidence>
<evidence type="ECO:0000256" key="3">
    <source>
        <dbReference type="ARBA" id="ARBA00023125"/>
    </source>
</evidence>
<dbReference type="NCBIfam" id="TIGR02937">
    <property type="entry name" value="sigma70-ECF"/>
    <property type="match status" value="1"/>
</dbReference>
<keyword evidence="2" id="KW-0731">Sigma factor</keyword>
<evidence type="ECO:0000259" key="5">
    <source>
        <dbReference type="Pfam" id="PF04542"/>
    </source>
</evidence>
<dbReference type="GO" id="GO:0016987">
    <property type="term" value="F:sigma factor activity"/>
    <property type="evidence" value="ECO:0007669"/>
    <property type="project" value="UniProtKB-KW"/>
</dbReference>
<dbReference type="InterPro" id="IPR014284">
    <property type="entry name" value="RNA_pol_sigma-70_dom"/>
</dbReference>
<dbReference type="SUPFAM" id="SSF88946">
    <property type="entry name" value="Sigma2 domain of RNA polymerase sigma factors"/>
    <property type="match status" value="1"/>
</dbReference>
<keyword evidence="3" id="KW-0238">DNA-binding</keyword>
<keyword evidence="4" id="KW-0804">Transcription</keyword>
<dbReference type="AlphaFoldDB" id="A0A5P3XD66"/>
<feature type="domain" description="RNA polymerase sigma-70 region 2" evidence="5">
    <location>
        <begin position="10"/>
        <end position="76"/>
    </location>
</feature>
<dbReference type="PRINTS" id="PR00046">
    <property type="entry name" value="SIGMA70FCT"/>
</dbReference>
<name>A0A5P3XD66_PARBF</name>
<evidence type="ECO:0000256" key="1">
    <source>
        <dbReference type="ARBA" id="ARBA00023015"/>
    </source>
</evidence>
<dbReference type="GO" id="GO:0003677">
    <property type="term" value="F:DNA binding"/>
    <property type="evidence" value="ECO:0007669"/>
    <property type="project" value="UniProtKB-KW"/>
</dbReference>
<dbReference type="Gene3D" id="1.10.1740.10">
    <property type="match status" value="1"/>
</dbReference>
<dbReference type="RefSeq" id="WP_150885908.1">
    <property type="nucleotide sequence ID" value="NZ_CP032452.1"/>
</dbReference>
<organism evidence="6 7">
    <name type="scientific">Paraclostridium bifermentans</name>
    <name type="common">Clostridium bifermentans</name>
    <dbReference type="NCBI Taxonomy" id="1490"/>
    <lineage>
        <taxon>Bacteria</taxon>
        <taxon>Bacillati</taxon>
        <taxon>Bacillota</taxon>
        <taxon>Clostridia</taxon>
        <taxon>Peptostreptococcales</taxon>
        <taxon>Peptostreptococcaceae</taxon>
        <taxon>Paraclostridium</taxon>
    </lineage>
</organism>
<dbReference type="InterPro" id="IPR000943">
    <property type="entry name" value="RNA_pol_sigma70"/>
</dbReference>
<reference evidence="6 7" key="1">
    <citation type="submission" date="2018-09" db="EMBL/GenBank/DDBJ databases">
        <title>A clostridial neurotoxin that targets Anopheles mosquitoes.</title>
        <authorList>
            <person name="Contreras E."/>
            <person name="Masuyer G."/>
            <person name="Qureshi N."/>
            <person name="Chawla S."/>
            <person name="Lim H.L."/>
            <person name="Chen J."/>
            <person name="Stenmark P."/>
            <person name="Gill S."/>
        </authorList>
    </citation>
    <scope>NUCLEOTIDE SEQUENCE [LARGE SCALE GENOMIC DNA]</scope>
    <source>
        <strain evidence="6 7">Cbm</strain>
    </source>
</reference>
<dbReference type="Pfam" id="PF04542">
    <property type="entry name" value="Sigma70_r2"/>
    <property type="match status" value="1"/>
</dbReference>
<proteinExistence type="predicted"/>
<accession>A0A5P3XD66</accession>
<protein>
    <submittedName>
        <fullName evidence="6">Sigma-70 family RNA polymerase sigma factor</fullName>
    </submittedName>
</protein>